<sequence length="196" mass="20810">MSALEISLAIASLNNKTSDSYFALVVHTTLLSTLGHGRLHVVYVTKSRHSLSTFASIARAAGFLRLPCALATVLVALIGGNRLAGCRARIDFSTSCSPVPTPIDLFLAALELSSLLHSDDCPGHIRRQLSTSVPKRSCIPTIIVGARCPASHKLIVSSVPTTCTMTRALVHFSVTPGKGSPAVEPARPMVRKDNRS</sequence>
<evidence type="ECO:0000313" key="4">
    <source>
        <dbReference type="Proteomes" id="UP000821866"/>
    </source>
</evidence>
<accession>A0A9J6EYK2</accession>
<feature type="region of interest" description="Disordered" evidence="1">
    <location>
        <begin position="177"/>
        <end position="196"/>
    </location>
</feature>
<proteinExistence type="predicted"/>
<feature type="transmembrane region" description="Helical" evidence="2">
    <location>
        <begin position="62"/>
        <end position="80"/>
    </location>
</feature>
<keyword evidence="4" id="KW-1185">Reference proteome</keyword>
<evidence type="ECO:0000313" key="3">
    <source>
        <dbReference type="EMBL" id="KAH8039530.1"/>
    </source>
</evidence>
<organism evidence="3 4">
    <name type="scientific">Rhipicephalus microplus</name>
    <name type="common">Cattle tick</name>
    <name type="synonym">Boophilus microplus</name>
    <dbReference type="NCBI Taxonomy" id="6941"/>
    <lineage>
        <taxon>Eukaryota</taxon>
        <taxon>Metazoa</taxon>
        <taxon>Ecdysozoa</taxon>
        <taxon>Arthropoda</taxon>
        <taxon>Chelicerata</taxon>
        <taxon>Arachnida</taxon>
        <taxon>Acari</taxon>
        <taxon>Parasitiformes</taxon>
        <taxon>Ixodida</taxon>
        <taxon>Ixodoidea</taxon>
        <taxon>Ixodidae</taxon>
        <taxon>Rhipicephalinae</taxon>
        <taxon>Rhipicephalus</taxon>
        <taxon>Boophilus</taxon>
    </lineage>
</organism>
<name>A0A9J6EYK2_RHIMP</name>
<feature type="transmembrane region" description="Helical" evidence="2">
    <location>
        <begin position="20"/>
        <end position="41"/>
    </location>
</feature>
<keyword evidence="2" id="KW-1133">Transmembrane helix</keyword>
<dbReference type="AlphaFoldDB" id="A0A9J6EYK2"/>
<keyword evidence="2" id="KW-0812">Transmembrane</keyword>
<comment type="caution">
    <text evidence="3">The sequence shown here is derived from an EMBL/GenBank/DDBJ whole genome shotgun (WGS) entry which is preliminary data.</text>
</comment>
<reference evidence="3" key="2">
    <citation type="submission" date="2021-09" db="EMBL/GenBank/DDBJ databases">
        <authorList>
            <person name="Jia N."/>
            <person name="Wang J."/>
            <person name="Shi W."/>
            <person name="Du L."/>
            <person name="Sun Y."/>
            <person name="Zhan W."/>
            <person name="Jiang J."/>
            <person name="Wang Q."/>
            <person name="Zhang B."/>
            <person name="Ji P."/>
            <person name="Sakyi L.B."/>
            <person name="Cui X."/>
            <person name="Yuan T."/>
            <person name="Jiang B."/>
            <person name="Yang W."/>
            <person name="Lam T.T.-Y."/>
            <person name="Chang Q."/>
            <person name="Ding S."/>
            <person name="Wang X."/>
            <person name="Zhu J."/>
            <person name="Ruan X."/>
            <person name="Zhao L."/>
            <person name="Wei J."/>
            <person name="Que T."/>
            <person name="Du C."/>
            <person name="Cheng J."/>
            <person name="Dai P."/>
            <person name="Han X."/>
            <person name="Huang E."/>
            <person name="Gao Y."/>
            <person name="Liu J."/>
            <person name="Shao H."/>
            <person name="Ye R."/>
            <person name="Li L."/>
            <person name="Wei W."/>
            <person name="Wang X."/>
            <person name="Wang C."/>
            <person name="Huo Q."/>
            <person name="Li W."/>
            <person name="Guo W."/>
            <person name="Chen H."/>
            <person name="Chen S."/>
            <person name="Zhou L."/>
            <person name="Zhou L."/>
            <person name="Ni X."/>
            <person name="Tian J."/>
            <person name="Zhou Y."/>
            <person name="Sheng Y."/>
            <person name="Liu T."/>
            <person name="Pan Y."/>
            <person name="Xia L."/>
            <person name="Li J."/>
            <person name="Zhao F."/>
            <person name="Cao W."/>
        </authorList>
    </citation>
    <scope>NUCLEOTIDE SEQUENCE</scope>
    <source>
        <strain evidence="3">Rmic-2018</strain>
        <tissue evidence="3">Larvae</tissue>
    </source>
</reference>
<dbReference type="Proteomes" id="UP000821866">
    <property type="component" value="Chromosome 1"/>
</dbReference>
<keyword evidence="2" id="KW-0472">Membrane</keyword>
<gene>
    <name evidence="3" type="ORF">HPB51_007432</name>
</gene>
<dbReference type="EMBL" id="JABSTU010000001">
    <property type="protein sequence ID" value="KAH8039530.1"/>
    <property type="molecule type" value="Genomic_DNA"/>
</dbReference>
<reference evidence="3" key="1">
    <citation type="journal article" date="2020" name="Cell">
        <title>Large-Scale Comparative Analyses of Tick Genomes Elucidate Their Genetic Diversity and Vector Capacities.</title>
        <authorList>
            <consortium name="Tick Genome and Microbiome Consortium (TIGMIC)"/>
            <person name="Jia N."/>
            <person name="Wang J."/>
            <person name="Shi W."/>
            <person name="Du L."/>
            <person name="Sun Y."/>
            <person name="Zhan W."/>
            <person name="Jiang J.F."/>
            <person name="Wang Q."/>
            <person name="Zhang B."/>
            <person name="Ji P."/>
            <person name="Bell-Sakyi L."/>
            <person name="Cui X.M."/>
            <person name="Yuan T.T."/>
            <person name="Jiang B.G."/>
            <person name="Yang W.F."/>
            <person name="Lam T.T."/>
            <person name="Chang Q.C."/>
            <person name="Ding S.J."/>
            <person name="Wang X.J."/>
            <person name="Zhu J.G."/>
            <person name="Ruan X.D."/>
            <person name="Zhao L."/>
            <person name="Wei J.T."/>
            <person name="Ye R.Z."/>
            <person name="Que T.C."/>
            <person name="Du C.H."/>
            <person name="Zhou Y.H."/>
            <person name="Cheng J.X."/>
            <person name="Dai P.F."/>
            <person name="Guo W.B."/>
            <person name="Han X.H."/>
            <person name="Huang E.J."/>
            <person name="Li L.F."/>
            <person name="Wei W."/>
            <person name="Gao Y.C."/>
            <person name="Liu J.Z."/>
            <person name="Shao H.Z."/>
            <person name="Wang X."/>
            <person name="Wang C.C."/>
            <person name="Yang T.C."/>
            <person name="Huo Q.B."/>
            <person name="Li W."/>
            <person name="Chen H.Y."/>
            <person name="Chen S.E."/>
            <person name="Zhou L.G."/>
            <person name="Ni X.B."/>
            <person name="Tian J.H."/>
            <person name="Sheng Y."/>
            <person name="Liu T."/>
            <person name="Pan Y.S."/>
            <person name="Xia L.Y."/>
            <person name="Li J."/>
            <person name="Zhao F."/>
            <person name="Cao W.C."/>
        </authorList>
    </citation>
    <scope>NUCLEOTIDE SEQUENCE</scope>
    <source>
        <strain evidence="3">Rmic-2018</strain>
    </source>
</reference>
<protein>
    <submittedName>
        <fullName evidence="3">Uncharacterized protein</fullName>
    </submittedName>
</protein>
<evidence type="ECO:0000256" key="2">
    <source>
        <dbReference type="SAM" id="Phobius"/>
    </source>
</evidence>
<evidence type="ECO:0000256" key="1">
    <source>
        <dbReference type="SAM" id="MobiDB-lite"/>
    </source>
</evidence>